<evidence type="ECO:0000256" key="4">
    <source>
        <dbReference type="ARBA" id="ARBA00022552"/>
    </source>
</evidence>
<feature type="region of interest" description="Disordered" evidence="7">
    <location>
        <begin position="28"/>
        <end position="108"/>
    </location>
</feature>
<dbReference type="EMBL" id="OU466857">
    <property type="protein sequence ID" value="CAH2038078.1"/>
    <property type="molecule type" value="Genomic_DNA"/>
</dbReference>
<proteinExistence type="inferred from homology"/>
<dbReference type="GO" id="GO:0005730">
    <property type="term" value="C:nucleolus"/>
    <property type="evidence" value="ECO:0007669"/>
    <property type="project" value="UniProtKB-SubCell"/>
</dbReference>
<comment type="function">
    <text evidence="6">Component of the 90S pre-ribosome involved in the maturation of rRNAs. Required for early cleavages of the pre-RNAs in the 40S ribosomal subunit maturation pathway.</text>
</comment>
<evidence type="ECO:0000313" key="9">
    <source>
        <dbReference type="Proteomes" id="UP000836841"/>
    </source>
</evidence>
<dbReference type="GO" id="GO:0000462">
    <property type="term" value="P:maturation of SSU-rRNA from tricistronic rRNA transcript (SSU-rRNA, 5.8S rRNA, LSU-rRNA)"/>
    <property type="evidence" value="ECO:0007669"/>
    <property type="project" value="TreeGrafter"/>
</dbReference>
<organism evidence="8 9">
    <name type="scientific">Thlaspi arvense</name>
    <name type="common">Field penny-cress</name>
    <dbReference type="NCBI Taxonomy" id="13288"/>
    <lineage>
        <taxon>Eukaryota</taxon>
        <taxon>Viridiplantae</taxon>
        <taxon>Streptophyta</taxon>
        <taxon>Embryophyta</taxon>
        <taxon>Tracheophyta</taxon>
        <taxon>Spermatophyta</taxon>
        <taxon>Magnoliopsida</taxon>
        <taxon>eudicotyledons</taxon>
        <taxon>Gunneridae</taxon>
        <taxon>Pentapetalae</taxon>
        <taxon>rosids</taxon>
        <taxon>malvids</taxon>
        <taxon>Brassicales</taxon>
        <taxon>Brassicaceae</taxon>
        <taxon>Thlaspideae</taxon>
        <taxon>Thlaspi</taxon>
    </lineage>
</organism>
<keyword evidence="6" id="KW-0687">Ribonucleoprotein</keyword>
<gene>
    <name evidence="8" type="ORF">TAV2_LOCUS3130</name>
</gene>
<dbReference type="Pfam" id="PF06102">
    <property type="entry name" value="RRP36"/>
    <property type="match status" value="1"/>
</dbReference>
<accession>A0AAU9RFM3</accession>
<evidence type="ECO:0000256" key="7">
    <source>
        <dbReference type="SAM" id="MobiDB-lite"/>
    </source>
</evidence>
<keyword evidence="4 6" id="KW-0698">rRNA processing</keyword>
<comment type="similarity">
    <text evidence="2 6">Belongs to the RRP36 family.</text>
</comment>
<feature type="compositionally biased region" description="Basic and acidic residues" evidence="7">
    <location>
        <begin position="254"/>
        <end position="271"/>
    </location>
</feature>
<reference evidence="8 9" key="1">
    <citation type="submission" date="2022-03" db="EMBL/GenBank/DDBJ databases">
        <authorList>
            <person name="Nunn A."/>
            <person name="Chopra R."/>
            <person name="Nunn A."/>
            <person name="Contreras Garrido A."/>
        </authorList>
    </citation>
    <scope>NUCLEOTIDE SEQUENCE [LARGE SCALE GENOMIC DNA]</scope>
</reference>
<dbReference type="GO" id="GO:0030686">
    <property type="term" value="C:90S preribosome"/>
    <property type="evidence" value="ECO:0007669"/>
    <property type="project" value="TreeGrafter"/>
</dbReference>
<dbReference type="Proteomes" id="UP000836841">
    <property type="component" value="Chromosome 1"/>
</dbReference>
<evidence type="ECO:0000256" key="2">
    <source>
        <dbReference type="ARBA" id="ARBA00009418"/>
    </source>
</evidence>
<evidence type="ECO:0000256" key="5">
    <source>
        <dbReference type="ARBA" id="ARBA00023242"/>
    </source>
</evidence>
<comment type="subcellular location">
    <subcellularLocation>
        <location evidence="1 6">Nucleus</location>
        <location evidence="1 6">Nucleolus</location>
    </subcellularLocation>
</comment>
<name>A0AAU9RFM3_THLAR</name>
<evidence type="ECO:0000256" key="6">
    <source>
        <dbReference type="RuleBase" id="RU368027"/>
    </source>
</evidence>
<keyword evidence="5 6" id="KW-0539">Nucleus</keyword>
<feature type="region of interest" description="Disordered" evidence="7">
    <location>
        <begin position="247"/>
        <end position="271"/>
    </location>
</feature>
<dbReference type="PANTHER" id="PTHR21738:SF0">
    <property type="entry name" value="RIBOSOMAL RNA PROCESSING PROTEIN 36 HOMOLOG"/>
    <property type="match status" value="1"/>
</dbReference>
<keyword evidence="9" id="KW-1185">Reference proteome</keyword>
<comment type="subunit">
    <text evidence="6">Associates with 90S and pre-40S pre-ribosomal particles.</text>
</comment>
<sequence length="271" mass="31726">MGKLLQRPTLWIVVSRVVMKGASKFEPSGSKIVFEDSEEDEEDDSSSPESSSDEEEEAEQELTLEEIHKLRADGSRAAPLKPTTNQVVKKKARANKNRPMELSSKRPVSRYREVVQIPKKVVRDPRFDSLSGTVDHEGFRKRYNFFFEEKLPTERVELRKKLKETKNPEEVDQLKDRLSYVEKWMKYEPSTNNKGKAILTEHKKKEREAAKEGKKPYYLKKSEIRKQTLIEKYNSLKESGKLSAFLDKRRKKNATKDHRYMPYRRADASEQ</sequence>
<evidence type="ECO:0000256" key="1">
    <source>
        <dbReference type="ARBA" id="ARBA00004604"/>
    </source>
</evidence>
<dbReference type="PANTHER" id="PTHR21738">
    <property type="entry name" value="RIBOSOMAL RNA PROCESSING PROTEIN 36 HOMOLOG"/>
    <property type="match status" value="1"/>
</dbReference>
<protein>
    <recommendedName>
        <fullName evidence="6">rRNA biogenesis protein RRP36</fullName>
    </recommendedName>
</protein>
<feature type="compositionally biased region" description="Basic and acidic residues" evidence="7">
    <location>
        <begin position="65"/>
        <end position="74"/>
    </location>
</feature>
<keyword evidence="3 6" id="KW-0690">Ribosome biogenesis</keyword>
<evidence type="ECO:0000256" key="3">
    <source>
        <dbReference type="ARBA" id="ARBA00022517"/>
    </source>
</evidence>
<evidence type="ECO:0000313" key="8">
    <source>
        <dbReference type="EMBL" id="CAH2038078.1"/>
    </source>
</evidence>
<feature type="compositionally biased region" description="Acidic residues" evidence="7">
    <location>
        <begin position="35"/>
        <end position="64"/>
    </location>
</feature>
<dbReference type="InterPro" id="IPR009292">
    <property type="entry name" value="RRP36"/>
</dbReference>
<dbReference type="AlphaFoldDB" id="A0AAU9RFM3"/>